<organism evidence="2 3">
    <name type="scientific">Ensifer adhaerens</name>
    <name type="common">Sinorhizobium morelense</name>
    <dbReference type="NCBI Taxonomy" id="106592"/>
    <lineage>
        <taxon>Bacteria</taxon>
        <taxon>Pseudomonadati</taxon>
        <taxon>Pseudomonadota</taxon>
        <taxon>Alphaproteobacteria</taxon>
        <taxon>Hyphomicrobiales</taxon>
        <taxon>Rhizobiaceae</taxon>
        <taxon>Sinorhizobium/Ensifer group</taxon>
        <taxon>Ensifer</taxon>
    </lineage>
</organism>
<dbReference type="PROSITE" id="PS51257">
    <property type="entry name" value="PROKAR_LIPOPROTEIN"/>
    <property type="match status" value="1"/>
</dbReference>
<name>A0A0L8BIZ3_ENSAD</name>
<keyword evidence="1" id="KW-0812">Transmembrane</keyword>
<dbReference type="EMBL" id="LGAP01000025">
    <property type="protein sequence ID" value="KOF14565.1"/>
    <property type="molecule type" value="Genomic_DNA"/>
</dbReference>
<accession>A0A0L8BIZ3</accession>
<comment type="caution">
    <text evidence="2">The sequence shown here is derived from an EMBL/GenBank/DDBJ whole genome shotgun (WGS) entry which is preliminary data.</text>
</comment>
<keyword evidence="1" id="KW-1133">Transmembrane helix</keyword>
<evidence type="ECO:0000313" key="3">
    <source>
        <dbReference type="Proteomes" id="UP000037425"/>
    </source>
</evidence>
<feature type="transmembrane region" description="Helical" evidence="1">
    <location>
        <begin position="6"/>
        <end position="24"/>
    </location>
</feature>
<evidence type="ECO:0000313" key="2">
    <source>
        <dbReference type="EMBL" id="KOF14565.1"/>
    </source>
</evidence>
<protein>
    <recommendedName>
        <fullName evidence="4">DUF4274 domain-containing protein</fullName>
    </recommendedName>
</protein>
<reference evidence="3" key="1">
    <citation type="submission" date="2015-07" db="EMBL/GenBank/DDBJ databases">
        <title>Whole genome sequence of an Ensifer adhaerens strain isolated from a cave pool in the Wind Cave National Park.</title>
        <authorList>
            <person name="Eng W.W.H."/>
            <person name="Gan H.M."/>
            <person name="Barton H.A."/>
            <person name="Savka M.A."/>
        </authorList>
    </citation>
    <scope>NUCLEOTIDE SEQUENCE [LARGE SCALE GENOMIC DNA]</scope>
    <source>
        <strain evidence="3">SD006</strain>
    </source>
</reference>
<gene>
    <name evidence="2" type="ORF">AC244_26370</name>
</gene>
<evidence type="ECO:0000256" key="1">
    <source>
        <dbReference type="SAM" id="Phobius"/>
    </source>
</evidence>
<evidence type="ECO:0008006" key="4">
    <source>
        <dbReference type="Google" id="ProtNLM"/>
    </source>
</evidence>
<dbReference type="RefSeq" id="WP_053251772.1">
    <property type="nucleotide sequence ID" value="NZ_LGAP01000025.1"/>
</dbReference>
<dbReference type="Proteomes" id="UP000037425">
    <property type="component" value="Unassembled WGS sequence"/>
</dbReference>
<dbReference type="PATRIC" id="fig|106592.7.peg.4055"/>
<keyword evidence="1" id="KW-0472">Membrane</keyword>
<proteinExistence type="predicted"/>
<dbReference type="OrthoDB" id="7431744at2"/>
<dbReference type="AlphaFoldDB" id="A0A0L8BIZ3"/>
<sequence>MRVETLFWIVVVVLSCLFLLYRHVNRRRLNRALGKLHKIYDEARAGFLSGSRARAYGILPQDAMLGALEAFSEARGGGPPPAFTDLTKREMRFVELLHATTSMNDREFKRTLARLSKQEQKTFQQLRDIYGGPAPRKSYARALIDRVAAYRRSRREAKLAAEHRRVEDEYWSRFDKLQISHVLEWLETEAPRDPDMWHKLVGLNWDYPEIYDILLWVVSQPECDASTAHLVLHLMQPDVAMDMASGGQRWLGASGIVDPADSSEVRLLAMIGKRSEEESFVRHELLPDRLCTEEGNASLMDMMLDEKQRIEGEGRTLPFPLPVKLLSRPVRLAGRKPKTDYDVHDDCVLLPKSLP</sequence>